<evidence type="ECO:0000256" key="1">
    <source>
        <dbReference type="ARBA" id="ARBA00003989"/>
    </source>
</evidence>
<feature type="signal peptide" evidence="4">
    <location>
        <begin position="1"/>
        <end position="19"/>
    </location>
</feature>
<dbReference type="InterPro" id="IPR018893">
    <property type="entry name" value="T8SS_CsgF"/>
</dbReference>
<keyword evidence="6" id="KW-1185">Reference proteome</keyword>
<gene>
    <name evidence="5" type="ORF">T190423A01A_10597</name>
</gene>
<sequence>MRKKIYCLLLPLLFFSVSAISQTLTYRPISPFFGGNNPFAYQQLLASANAQNDFQENNDGLEQQSDLDNFTESLNRQLLNTLSNNLFQEQFGDQELTVGTYVFGSLAVEISPTTGGLLVNILNTETGEQTQIVIPGN</sequence>
<comment type="caution">
    <text evidence="5">The sequence shown here is derived from an EMBL/GenBank/DDBJ whole genome shotgun (WGS) entry which is preliminary data.</text>
</comment>
<evidence type="ECO:0000256" key="4">
    <source>
        <dbReference type="SAM" id="SignalP"/>
    </source>
</evidence>
<evidence type="ECO:0000313" key="6">
    <source>
        <dbReference type="Proteomes" id="UP001497527"/>
    </source>
</evidence>
<dbReference type="Proteomes" id="UP001497527">
    <property type="component" value="Unassembled WGS sequence"/>
</dbReference>
<name>A0ABM9P8Y4_9FLAO</name>
<feature type="chain" id="PRO_5045429221" description="Curli production assembly/transport component CsgF" evidence="4">
    <location>
        <begin position="20"/>
        <end position="137"/>
    </location>
</feature>
<reference evidence="5 6" key="1">
    <citation type="submission" date="2024-05" db="EMBL/GenBank/DDBJ databases">
        <authorList>
            <person name="Duchaud E."/>
        </authorList>
    </citation>
    <scope>NUCLEOTIDE SEQUENCE [LARGE SCALE GENOMIC DNA]</scope>
    <source>
        <strain evidence="5">Ena-SAMPLE-TAB-13-05-2024-13:56:06:370-140308</strain>
    </source>
</reference>
<evidence type="ECO:0000256" key="2">
    <source>
        <dbReference type="ARBA" id="ARBA00014031"/>
    </source>
</evidence>
<protein>
    <recommendedName>
        <fullName evidence="2">Curli production assembly/transport component CsgF</fullName>
    </recommendedName>
</protein>
<proteinExistence type="predicted"/>
<evidence type="ECO:0000256" key="3">
    <source>
        <dbReference type="ARBA" id="ARBA00022729"/>
    </source>
</evidence>
<comment type="function">
    <text evidence="1">May be involved in the biogenesis of curli organelles.</text>
</comment>
<evidence type="ECO:0000313" key="5">
    <source>
        <dbReference type="EMBL" id="CAL2102034.1"/>
    </source>
</evidence>
<dbReference type="EMBL" id="CAXJIO010000010">
    <property type="protein sequence ID" value="CAL2102034.1"/>
    <property type="molecule type" value="Genomic_DNA"/>
</dbReference>
<organism evidence="5 6">
    <name type="scientific">Tenacibaculum polynesiense</name>
    <dbReference type="NCBI Taxonomy" id="3137857"/>
    <lineage>
        <taxon>Bacteria</taxon>
        <taxon>Pseudomonadati</taxon>
        <taxon>Bacteroidota</taxon>
        <taxon>Flavobacteriia</taxon>
        <taxon>Flavobacteriales</taxon>
        <taxon>Flavobacteriaceae</taxon>
        <taxon>Tenacibaculum</taxon>
    </lineage>
</organism>
<accession>A0ABM9P8Y4</accession>
<keyword evidence="3 4" id="KW-0732">Signal</keyword>
<dbReference type="RefSeq" id="WP_348714626.1">
    <property type="nucleotide sequence ID" value="NZ_CAXJIO010000010.1"/>
</dbReference>
<dbReference type="Pfam" id="PF10614">
    <property type="entry name" value="CsgF"/>
    <property type="match status" value="1"/>
</dbReference>